<dbReference type="PANTHER" id="PTHR46796">
    <property type="entry name" value="HTH-TYPE TRANSCRIPTIONAL ACTIVATOR RHAS-RELATED"/>
    <property type="match status" value="1"/>
</dbReference>
<dbReference type="PRINTS" id="PR00032">
    <property type="entry name" value="HTHARAC"/>
</dbReference>
<evidence type="ECO:0000259" key="4">
    <source>
        <dbReference type="PROSITE" id="PS01124"/>
    </source>
</evidence>
<dbReference type="EMBL" id="JABRWO010000018">
    <property type="protein sequence ID" value="MBA2117690.1"/>
    <property type="molecule type" value="Genomic_DNA"/>
</dbReference>
<evidence type="ECO:0000256" key="1">
    <source>
        <dbReference type="ARBA" id="ARBA00023015"/>
    </source>
</evidence>
<reference evidence="5 6" key="1">
    <citation type="submission" date="2020-05" db="EMBL/GenBank/DDBJ databases">
        <title>Bremerella alba sp. nov., a novel planctomycete isolated from the surface of the macroalga Fucus spiralis.</title>
        <authorList>
            <person name="Godinho O."/>
            <person name="Botelho R."/>
            <person name="Albuquerque L."/>
            <person name="Wiegand S."/>
            <person name="Da Costa M.S."/>
            <person name="Lobo-Da-Cunha A."/>
            <person name="Jogler C."/>
            <person name="Lage O.M."/>
        </authorList>
    </citation>
    <scope>NUCLEOTIDE SEQUENCE [LARGE SCALE GENOMIC DNA]</scope>
    <source>
        <strain evidence="5 6">FF15</strain>
    </source>
</reference>
<dbReference type="InterPro" id="IPR013656">
    <property type="entry name" value="PAS_4"/>
</dbReference>
<dbReference type="Gene3D" id="3.30.450.20">
    <property type="entry name" value="PAS domain"/>
    <property type="match status" value="1"/>
</dbReference>
<dbReference type="AlphaFoldDB" id="A0A7V8VA51"/>
<sequence>MPNNYKNEWIDHLEHLFAQAPALALVEDLFARLDEVNLCIKDLEGRYLSVNSAFLRSVPKLRREEVIGKTAFDIYPRALAIGYQHQDRQLLTRGQNLHDQLEMITNPDGSLGWYITSKVLAKNVAQQVIAIIGMSRDLHAPTEKDDRYDKLSVALRRMQTEFDKPLRVQQLADESGLSVSQFERLMRSMIQITPSQYLIRQRVEAAAVMLRDSEKNIAAVAMDCGFSDQPSFCKQFKRITGLSPLKYRKMTQDGK</sequence>
<gene>
    <name evidence="5" type="primary">rhaR_8</name>
    <name evidence="5" type="ORF">HOV93_48920</name>
</gene>
<dbReference type="SUPFAM" id="SSF55785">
    <property type="entry name" value="PYP-like sensor domain (PAS domain)"/>
    <property type="match status" value="1"/>
</dbReference>
<dbReference type="GO" id="GO:0043565">
    <property type="term" value="F:sequence-specific DNA binding"/>
    <property type="evidence" value="ECO:0007669"/>
    <property type="project" value="InterPro"/>
</dbReference>
<dbReference type="InterPro" id="IPR050204">
    <property type="entry name" value="AraC_XylS_family_regulators"/>
</dbReference>
<dbReference type="SMART" id="SM00342">
    <property type="entry name" value="HTH_ARAC"/>
    <property type="match status" value="1"/>
</dbReference>
<evidence type="ECO:0000256" key="2">
    <source>
        <dbReference type="ARBA" id="ARBA00023125"/>
    </source>
</evidence>
<dbReference type="PANTHER" id="PTHR46796:SF13">
    <property type="entry name" value="HTH-TYPE TRANSCRIPTIONAL ACTIVATOR RHAS"/>
    <property type="match status" value="1"/>
</dbReference>
<dbReference type="InterPro" id="IPR009057">
    <property type="entry name" value="Homeodomain-like_sf"/>
</dbReference>
<evidence type="ECO:0000313" key="5">
    <source>
        <dbReference type="EMBL" id="MBA2117690.1"/>
    </source>
</evidence>
<keyword evidence="3" id="KW-0804">Transcription</keyword>
<dbReference type="InterPro" id="IPR035965">
    <property type="entry name" value="PAS-like_dom_sf"/>
</dbReference>
<dbReference type="Pfam" id="PF12833">
    <property type="entry name" value="HTH_18"/>
    <property type="match status" value="1"/>
</dbReference>
<evidence type="ECO:0000256" key="3">
    <source>
        <dbReference type="ARBA" id="ARBA00023163"/>
    </source>
</evidence>
<comment type="caution">
    <text evidence="5">The sequence shown here is derived from an EMBL/GenBank/DDBJ whole genome shotgun (WGS) entry which is preliminary data.</text>
</comment>
<keyword evidence="1" id="KW-0805">Transcription regulation</keyword>
<keyword evidence="6" id="KW-1185">Reference proteome</keyword>
<dbReference type="InterPro" id="IPR018060">
    <property type="entry name" value="HTH_AraC"/>
</dbReference>
<evidence type="ECO:0000313" key="6">
    <source>
        <dbReference type="Proteomes" id="UP000551616"/>
    </source>
</evidence>
<dbReference type="InterPro" id="IPR018062">
    <property type="entry name" value="HTH_AraC-typ_CS"/>
</dbReference>
<name>A0A7V8VA51_9BACT</name>
<dbReference type="GO" id="GO:0003700">
    <property type="term" value="F:DNA-binding transcription factor activity"/>
    <property type="evidence" value="ECO:0007669"/>
    <property type="project" value="InterPro"/>
</dbReference>
<dbReference type="PROSITE" id="PS01124">
    <property type="entry name" value="HTH_ARAC_FAMILY_2"/>
    <property type="match status" value="1"/>
</dbReference>
<feature type="domain" description="HTH araC/xylS-type" evidence="4">
    <location>
        <begin position="152"/>
        <end position="250"/>
    </location>
</feature>
<dbReference type="CDD" id="cd00130">
    <property type="entry name" value="PAS"/>
    <property type="match status" value="1"/>
</dbReference>
<proteinExistence type="predicted"/>
<organism evidence="5 6">
    <name type="scientific">Bremerella alba</name>
    <dbReference type="NCBI Taxonomy" id="980252"/>
    <lineage>
        <taxon>Bacteria</taxon>
        <taxon>Pseudomonadati</taxon>
        <taxon>Planctomycetota</taxon>
        <taxon>Planctomycetia</taxon>
        <taxon>Pirellulales</taxon>
        <taxon>Pirellulaceae</taxon>
        <taxon>Bremerella</taxon>
    </lineage>
</organism>
<dbReference type="InterPro" id="IPR000014">
    <property type="entry name" value="PAS"/>
</dbReference>
<dbReference type="Pfam" id="PF08448">
    <property type="entry name" value="PAS_4"/>
    <property type="match status" value="1"/>
</dbReference>
<keyword evidence="2" id="KW-0238">DNA-binding</keyword>
<dbReference type="NCBIfam" id="TIGR00229">
    <property type="entry name" value="sensory_box"/>
    <property type="match status" value="1"/>
</dbReference>
<accession>A0A7V8VA51</accession>
<dbReference type="Proteomes" id="UP000551616">
    <property type="component" value="Unassembled WGS sequence"/>
</dbReference>
<dbReference type="SUPFAM" id="SSF46689">
    <property type="entry name" value="Homeodomain-like"/>
    <property type="match status" value="2"/>
</dbReference>
<dbReference type="InterPro" id="IPR020449">
    <property type="entry name" value="Tscrpt_reg_AraC-type_HTH"/>
</dbReference>
<dbReference type="PROSITE" id="PS00041">
    <property type="entry name" value="HTH_ARAC_FAMILY_1"/>
    <property type="match status" value="1"/>
</dbReference>
<protein>
    <submittedName>
        <fullName evidence="5">HTH-type transcriptional activator RhaR</fullName>
    </submittedName>
</protein>
<dbReference type="Gene3D" id="1.10.10.60">
    <property type="entry name" value="Homeodomain-like"/>
    <property type="match status" value="2"/>
</dbReference>